<evidence type="ECO:0000256" key="18">
    <source>
        <dbReference type="HAMAP-Rule" id="MF_01447"/>
    </source>
</evidence>
<evidence type="ECO:0000256" key="9">
    <source>
        <dbReference type="ARBA" id="ARBA00022777"/>
    </source>
</evidence>
<dbReference type="EC" id="2.3.1.234" evidence="18"/>
<dbReference type="InterPro" id="IPR017861">
    <property type="entry name" value="KAE1/TsaD"/>
</dbReference>
<dbReference type="NCBIfam" id="NF011462">
    <property type="entry name" value="PRK14879.1-3"/>
    <property type="match status" value="1"/>
</dbReference>
<dbReference type="InterPro" id="IPR000905">
    <property type="entry name" value="Gcp-like_dom"/>
</dbReference>
<protein>
    <recommendedName>
        <fullName evidence="18">Probable bifunctional tRNA threonylcarbamoyladenosine biosynthesis protein</fullName>
    </recommendedName>
    <domain>
        <recommendedName>
            <fullName evidence="18">tRNA N6-adenosine threonylcarbamoyltransferase</fullName>
            <ecNumber evidence="18">2.3.1.234</ecNumber>
        </recommendedName>
        <alternativeName>
            <fullName evidence="18">tRNA threonylcarbamoyladenosine biosynthesis protein Kae1</fullName>
        </alternativeName>
        <alternativeName>
            <fullName evidence="18">t(6)A37 threonylcarbamoyladenosine biosynthesis protein Kae1</fullName>
        </alternativeName>
    </domain>
    <domain>
        <recommendedName>
            <fullName evidence="18">Serine/threonine-protein kinase Bud32</fullName>
            <ecNumber evidence="18">2.7.11.1</ecNumber>
        </recommendedName>
    </domain>
</protein>
<dbReference type="Gene3D" id="3.30.420.40">
    <property type="match status" value="2"/>
</dbReference>
<dbReference type="PANTHER" id="PTHR11735:SF14">
    <property type="entry name" value="TRNA N6-ADENOSINE THREONYLCARBAMOYLTRANSFERASE"/>
    <property type="match status" value="1"/>
</dbReference>
<comment type="function">
    <text evidence="18">Required for the formation of a threonylcarbamoyl group on adenosine at position 37 (t(6)A37) in tRNAs that read codons beginning with adenine. Is a component of the KEOPS complex that is probably involved in the transfer of the threonylcarbamoyl moiety of threonylcarbamoyl-AMP (TC-AMP) to the N6 group of A37. The Kae1 domain likely plays a direct catalytic role in this reaction. The Bud32 domain probably displays kinase activity that regulates Kae1 function.</text>
</comment>
<feature type="binding site" evidence="18">
    <location>
        <position position="129"/>
    </location>
    <ligand>
        <name>Fe cation</name>
        <dbReference type="ChEBI" id="CHEBI:24875"/>
    </ligand>
</feature>
<dbReference type="OrthoDB" id="6818at2157"/>
<dbReference type="PRINTS" id="PR00789">
    <property type="entry name" value="OSIALOPTASE"/>
</dbReference>
<reference evidence="20 21" key="1">
    <citation type="journal article" date="2010" name="Stand. Genomic Sci.">
        <title>Complete genome sequence of Methanothermus fervidus type strain (V24S).</title>
        <authorList>
            <person name="Anderson I."/>
            <person name="Djao O.D."/>
            <person name="Misra M."/>
            <person name="Chertkov O."/>
            <person name="Nolan M."/>
            <person name="Lucas S."/>
            <person name="Lapidus A."/>
            <person name="Del Rio T.G."/>
            <person name="Tice H."/>
            <person name="Cheng J.F."/>
            <person name="Tapia R."/>
            <person name="Han C."/>
            <person name="Goodwin L."/>
            <person name="Pitluck S."/>
            <person name="Liolios K."/>
            <person name="Ivanova N."/>
            <person name="Mavromatis K."/>
            <person name="Mikhailova N."/>
            <person name="Pati A."/>
            <person name="Brambilla E."/>
            <person name="Chen A."/>
            <person name="Palaniappan K."/>
            <person name="Land M."/>
            <person name="Hauser L."/>
            <person name="Chang Y.J."/>
            <person name="Jeffries C.D."/>
            <person name="Sikorski J."/>
            <person name="Spring S."/>
            <person name="Rohde M."/>
            <person name="Eichinger K."/>
            <person name="Huber H."/>
            <person name="Wirth R."/>
            <person name="Goker M."/>
            <person name="Detter J.C."/>
            <person name="Woyke T."/>
            <person name="Bristow J."/>
            <person name="Eisen J.A."/>
            <person name="Markowitz V."/>
            <person name="Hugenholtz P."/>
            <person name="Klenk H.P."/>
            <person name="Kyrpides N.C."/>
        </authorList>
    </citation>
    <scope>NUCLEOTIDE SEQUENCE [LARGE SCALE GENOMIC DNA]</scope>
    <source>
        <strain evidence="21">ATCC 43054 / DSM 2088 / JCM 10308 / V24 S</strain>
    </source>
</reference>
<comment type="similarity">
    <text evidence="18">In the N-terminal section; belongs to the KAE1 / TsaD family.</text>
</comment>
<dbReference type="EC" id="2.7.11.1" evidence="18"/>
<name>E3GZH5_METFV</name>
<keyword evidence="20" id="KW-0378">Hydrolase</keyword>
<comment type="subunit">
    <text evidence="17 18">Component of the KEOPS complex that consists of Kae1, Bud32, Cgi121 and Pcc1; the whole complex dimerizes.</text>
</comment>
<dbReference type="GO" id="GO:0004712">
    <property type="term" value="F:protein serine/threonine/tyrosine kinase activity"/>
    <property type="evidence" value="ECO:0007669"/>
    <property type="project" value="UniProtKB-UniRule"/>
</dbReference>
<dbReference type="Pfam" id="PF00814">
    <property type="entry name" value="TsaD"/>
    <property type="match status" value="1"/>
</dbReference>
<feature type="binding site" evidence="18">
    <location>
        <position position="258"/>
    </location>
    <ligand>
        <name>L-threonylcarbamoyladenylate</name>
        <dbReference type="ChEBI" id="CHEBI:73682"/>
    </ligand>
</feature>
<dbReference type="Proteomes" id="UP000002315">
    <property type="component" value="Chromosome"/>
</dbReference>
<evidence type="ECO:0000256" key="3">
    <source>
        <dbReference type="ARBA" id="ARBA00022490"/>
    </source>
</evidence>
<evidence type="ECO:0000256" key="6">
    <source>
        <dbReference type="ARBA" id="ARBA00022694"/>
    </source>
</evidence>
<dbReference type="NCBIfam" id="NF011463">
    <property type="entry name" value="PRK14879.1-4"/>
    <property type="match status" value="1"/>
</dbReference>
<feature type="binding site" evidence="18">
    <location>
        <begin position="340"/>
        <end position="348"/>
    </location>
    <ligand>
        <name>ATP</name>
        <dbReference type="ChEBI" id="CHEBI:30616"/>
    </ligand>
</feature>
<dbReference type="Gene3D" id="3.30.200.20">
    <property type="entry name" value="Phosphorylase Kinase, domain 1"/>
    <property type="match status" value="1"/>
</dbReference>
<comment type="catalytic activity">
    <reaction evidence="14 18">
        <text>L-threonyl-[protein] + ATP = O-phospho-L-threonyl-[protein] + ADP + H(+)</text>
        <dbReference type="Rhea" id="RHEA:46608"/>
        <dbReference type="Rhea" id="RHEA-COMP:11060"/>
        <dbReference type="Rhea" id="RHEA-COMP:11605"/>
        <dbReference type="ChEBI" id="CHEBI:15378"/>
        <dbReference type="ChEBI" id="CHEBI:30013"/>
        <dbReference type="ChEBI" id="CHEBI:30616"/>
        <dbReference type="ChEBI" id="CHEBI:61977"/>
        <dbReference type="ChEBI" id="CHEBI:456216"/>
        <dbReference type="EC" id="2.7.11.1"/>
    </reaction>
</comment>
<dbReference type="GO" id="GO:0005506">
    <property type="term" value="F:iron ion binding"/>
    <property type="evidence" value="ECO:0007669"/>
    <property type="project" value="UniProtKB-UniRule"/>
</dbReference>
<dbReference type="InterPro" id="IPR000719">
    <property type="entry name" value="Prot_kinase_dom"/>
</dbReference>
<evidence type="ECO:0000256" key="13">
    <source>
        <dbReference type="ARBA" id="ARBA00023315"/>
    </source>
</evidence>
<feature type="binding site" evidence="18">
    <location>
        <position position="286"/>
    </location>
    <ligand>
        <name>Fe cation</name>
        <dbReference type="ChEBI" id="CHEBI:24875"/>
    </ligand>
</feature>
<keyword evidence="5 18" id="KW-0808">Transferase</keyword>
<dbReference type="Gene3D" id="1.10.510.10">
    <property type="entry name" value="Transferase(Phosphotransferase) domain 1"/>
    <property type="match status" value="1"/>
</dbReference>
<comment type="similarity">
    <text evidence="18">In the C-terminal section; belongs to the protein kinase superfamily. Tyr protein kinase family. BUD32 subfamily.</text>
</comment>
<evidence type="ECO:0000256" key="15">
    <source>
        <dbReference type="ARBA" id="ARBA00048117"/>
    </source>
</evidence>
<dbReference type="FunFam" id="3.30.200.20:FF:000201">
    <property type="entry name" value="TP53-regulating kinase isoform X1"/>
    <property type="match status" value="1"/>
</dbReference>
<dbReference type="KEGG" id="mfv:Mfer_0909"/>
<dbReference type="NCBIfam" id="TIGR03724">
    <property type="entry name" value="arch_bud32"/>
    <property type="match status" value="1"/>
</dbReference>
<dbReference type="SUPFAM" id="SSF53067">
    <property type="entry name" value="Actin-like ATPase domain"/>
    <property type="match status" value="1"/>
</dbReference>
<dbReference type="NCBIfam" id="NF007174">
    <property type="entry name" value="PRK09605.1"/>
    <property type="match status" value="1"/>
</dbReference>
<dbReference type="PIRSF" id="PIRSF036401">
    <property type="entry name" value="Gcp_STYKS"/>
    <property type="match status" value="1"/>
</dbReference>
<evidence type="ECO:0000256" key="12">
    <source>
        <dbReference type="ARBA" id="ARBA00023268"/>
    </source>
</evidence>
<dbReference type="NCBIfam" id="TIGR00329">
    <property type="entry name" value="gcp_kae1"/>
    <property type="match status" value="1"/>
</dbReference>
<dbReference type="SMART" id="SM00220">
    <property type="entry name" value="S_TKc"/>
    <property type="match status" value="1"/>
</dbReference>
<evidence type="ECO:0000259" key="19">
    <source>
        <dbReference type="PROSITE" id="PS50011"/>
    </source>
</evidence>
<evidence type="ECO:0000256" key="1">
    <source>
        <dbReference type="ARBA" id="ARBA00004496"/>
    </source>
</evidence>
<proteinExistence type="inferred from homology"/>
<dbReference type="InterPro" id="IPR009220">
    <property type="entry name" value="tRNA_threonyl_synthase/kinase"/>
</dbReference>
<dbReference type="InterPro" id="IPR008266">
    <property type="entry name" value="Tyr_kinase_AS"/>
</dbReference>
<keyword evidence="13 18" id="KW-0012">Acyltransferase</keyword>
<dbReference type="GO" id="GO:0005737">
    <property type="term" value="C:cytoplasm"/>
    <property type="evidence" value="ECO:0007669"/>
    <property type="project" value="UniProtKB-SubCell"/>
</dbReference>
<keyword evidence="6 18" id="KW-0819">tRNA processing</keyword>
<feature type="binding site" evidence="18">
    <location>
        <position position="178"/>
    </location>
    <ligand>
        <name>L-threonylcarbamoyladenylate</name>
        <dbReference type="ChEBI" id="CHEBI:73682"/>
    </ligand>
</feature>
<gene>
    <name evidence="20" type="ordered locus">Mfer_0909</name>
</gene>
<dbReference type="InterPro" id="IPR034680">
    <property type="entry name" value="Kae1_archaea_euk"/>
</dbReference>
<evidence type="ECO:0000256" key="17">
    <source>
        <dbReference type="ARBA" id="ARBA00065170"/>
    </source>
</evidence>
<evidence type="ECO:0000256" key="7">
    <source>
        <dbReference type="ARBA" id="ARBA00022723"/>
    </source>
</evidence>
<comment type="catalytic activity">
    <reaction evidence="16 18">
        <text>L-seryl-[protein] + ATP = O-phospho-L-seryl-[protein] + ADP + H(+)</text>
        <dbReference type="Rhea" id="RHEA:17989"/>
        <dbReference type="Rhea" id="RHEA-COMP:9863"/>
        <dbReference type="Rhea" id="RHEA-COMP:11604"/>
        <dbReference type="ChEBI" id="CHEBI:15378"/>
        <dbReference type="ChEBI" id="CHEBI:29999"/>
        <dbReference type="ChEBI" id="CHEBI:30616"/>
        <dbReference type="ChEBI" id="CHEBI:83421"/>
        <dbReference type="ChEBI" id="CHEBI:456216"/>
        <dbReference type="EC" id="2.7.11.1"/>
    </reaction>
</comment>
<dbReference type="InterPro" id="IPR017860">
    <property type="entry name" value="Peptidase_M22_CS"/>
</dbReference>
<organism evidence="20 21">
    <name type="scientific">Methanothermus fervidus (strain ATCC 43054 / DSM 2088 / JCM 10308 / V24 S)</name>
    <dbReference type="NCBI Taxonomy" id="523846"/>
    <lineage>
        <taxon>Archaea</taxon>
        <taxon>Methanobacteriati</taxon>
        <taxon>Methanobacteriota</taxon>
        <taxon>Methanomada group</taxon>
        <taxon>Methanobacteria</taxon>
        <taxon>Methanobacteriales</taxon>
        <taxon>Methanothermaceae</taxon>
        <taxon>Methanothermus</taxon>
    </lineage>
</organism>
<evidence type="ECO:0000256" key="2">
    <source>
        <dbReference type="ARBA" id="ARBA00010630"/>
    </source>
</evidence>
<dbReference type="AlphaFoldDB" id="E3GZH5"/>
<dbReference type="CDD" id="cd24131">
    <property type="entry name" value="ASKHA_NBD_Kae1_arch_bac"/>
    <property type="match status" value="1"/>
</dbReference>
<keyword evidence="10 18" id="KW-0067">ATP-binding</keyword>
<comment type="subcellular location">
    <subcellularLocation>
        <location evidence="1 18">Cytoplasm</location>
    </subcellularLocation>
</comment>
<evidence type="ECO:0000256" key="10">
    <source>
        <dbReference type="ARBA" id="ARBA00022840"/>
    </source>
</evidence>
<dbReference type="InterPro" id="IPR011009">
    <property type="entry name" value="Kinase-like_dom_sf"/>
</dbReference>
<dbReference type="InterPro" id="IPR022495">
    <property type="entry name" value="Bud32"/>
</dbReference>
<dbReference type="GO" id="GO:0004674">
    <property type="term" value="F:protein serine/threonine kinase activity"/>
    <property type="evidence" value="ECO:0007669"/>
    <property type="project" value="UniProtKB-KW"/>
</dbReference>
<dbReference type="PROSITE" id="PS01016">
    <property type="entry name" value="GLYCOPROTEASE"/>
    <property type="match status" value="1"/>
</dbReference>
<feature type="binding site" evidence="18">
    <location>
        <position position="161"/>
    </location>
    <ligand>
        <name>L-threonylcarbamoyladenylate</name>
        <dbReference type="ChEBI" id="CHEBI:73682"/>
    </ligand>
</feature>
<comment type="similarity">
    <text evidence="2">Belongs to the protein kinase superfamily. BUD32 family.</text>
</comment>
<sequence length="540" mass="59807">MLSLGIEGTAEKTGVGIVDNNGNILASVGEALIPQAGGIHPREAAEHHAKTIPKLIKKALNEAKIDIHDIDLVSFSKGPGLGPALRSVATAARTLALGLKVPIVGVNHCIAHIEIGRLTTSAEDPVSLYVSGGNTQIISFEEGRYRVLGETLDIAVGNLLDQFCREVGLGHPGGPIVEKLAKKSSKYIQLPYTVKGMDLSFSGLLTATIRKYEKGASLEDLCYSLQETAFSMLTEVTERALEHTKKDEVLLCGGVAVNKRLQEMLSIMCDEHGAEFYVPPAKYCGDNGAMIAWLGQLMYKYHGGDDIENTTVIQRYRTDEVDVPWMKSLGSRLKPPGNITAKGAEANIYKSKWNDYDTIVKERIPKKYRIKEIDEILRKSRVKREAKLIHEAKKQGVLTPLLLDINLKKKTIVMEYIKGKALKDVFHSINYKECIKICKKLGKCIGKLHNGGIIHGDLTTSNIILRDGKLVFIDFGLGQFSNEIEDKGVDLLVLKKSLENTNFNISDKCFKNIMKAYIEVTGEKEIMEKIKEIEARRRYT</sequence>
<keyword evidence="21" id="KW-1185">Reference proteome</keyword>
<feature type="binding site" evidence="18">
    <location>
        <position position="174"/>
    </location>
    <ligand>
        <name>L-threonylcarbamoyladenylate</name>
        <dbReference type="ChEBI" id="CHEBI:73682"/>
    </ligand>
</feature>
<dbReference type="STRING" id="523846.Mfer_0909"/>
<evidence type="ECO:0000256" key="4">
    <source>
        <dbReference type="ARBA" id="ARBA00022527"/>
    </source>
</evidence>
<dbReference type="Pfam" id="PF00069">
    <property type="entry name" value="Pkinase"/>
    <property type="match status" value="1"/>
</dbReference>
<feature type="active site" description="Proton acceptor; for kinase activity" evidence="18">
    <location>
        <position position="457"/>
    </location>
</feature>
<evidence type="ECO:0000256" key="16">
    <source>
        <dbReference type="ARBA" id="ARBA00048679"/>
    </source>
</evidence>
<evidence type="ECO:0000256" key="5">
    <source>
        <dbReference type="ARBA" id="ARBA00022679"/>
    </source>
</evidence>
<dbReference type="SUPFAM" id="SSF56112">
    <property type="entry name" value="Protein kinase-like (PK-like)"/>
    <property type="match status" value="1"/>
</dbReference>
<keyword evidence="12 18" id="KW-0511">Multifunctional enzyme</keyword>
<comment type="cofactor">
    <cofactor evidence="18">
        <name>Fe(2+)</name>
        <dbReference type="ChEBI" id="CHEBI:29033"/>
    </cofactor>
    <text evidence="18">Binds 1 Fe(2+) ion per subunit.</text>
</comment>
<dbReference type="EMBL" id="CP002278">
    <property type="protein sequence ID" value="ADP77707.1"/>
    <property type="molecule type" value="Genomic_DNA"/>
</dbReference>
<dbReference type="HAMAP" id="MF_01447">
    <property type="entry name" value="Kae1_Bud32_arch"/>
    <property type="match status" value="1"/>
</dbReference>
<dbReference type="PROSITE" id="PS00109">
    <property type="entry name" value="PROTEIN_KINASE_TYR"/>
    <property type="match status" value="1"/>
</dbReference>
<keyword evidence="4 18" id="KW-0723">Serine/threonine-protein kinase</keyword>
<feature type="binding site" evidence="18">
    <location>
        <position position="361"/>
    </location>
    <ligand>
        <name>ATP</name>
        <dbReference type="ChEBI" id="CHEBI:30616"/>
    </ligand>
</feature>
<evidence type="ECO:0000313" key="20">
    <source>
        <dbReference type="EMBL" id="ADP77707.1"/>
    </source>
</evidence>
<dbReference type="GO" id="GO:0000408">
    <property type="term" value="C:EKC/KEOPS complex"/>
    <property type="evidence" value="ECO:0007669"/>
    <property type="project" value="InterPro"/>
</dbReference>
<dbReference type="HAMAP" id="MF_01446">
    <property type="entry name" value="Kae1"/>
    <property type="match status" value="1"/>
</dbReference>
<accession>E3GZH5</accession>
<keyword evidence="7 18" id="KW-0479">Metal-binding</keyword>
<dbReference type="NCBIfam" id="TIGR03722">
    <property type="entry name" value="arch_KAE1"/>
    <property type="match status" value="1"/>
</dbReference>
<dbReference type="GO" id="GO:0106310">
    <property type="term" value="F:protein serine kinase activity"/>
    <property type="evidence" value="ECO:0007669"/>
    <property type="project" value="RHEA"/>
</dbReference>
<feature type="binding site" evidence="18">
    <location>
        <position position="112"/>
    </location>
    <ligand>
        <name>Fe cation</name>
        <dbReference type="ChEBI" id="CHEBI:24875"/>
    </ligand>
</feature>
<feature type="binding site" evidence="18">
    <location>
        <begin position="129"/>
        <end position="133"/>
    </location>
    <ligand>
        <name>L-threonylcarbamoyladenylate</name>
        <dbReference type="ChEBI" id="CHEBI:73682"/>
    </ligand>
</feature>
<comment type="catalytic activity">
    <reaction evidence="15 18">
        <text>L-threonylcarbamoyladenylate + adenosine(37) in tRNA = N(6)-L-threonylcarbamoyladenosine(37) in tRNA + AMP + H(+)</text>
        <dbReference type="Rhea" id="RHEA:37059"/>
        <dbReference type="Rhea" id="RHEA-COMP:10162"/>
        <dbReference type="Rhea" id="RHEA-COMP:10163"/>
        <dbReference type="ChEBI" id="CHEBI:15378"/>
        <dbReference type="ChEBI" id="CHEBI:73682"/>
        <dbReference type="ChEBI" id="CHEBI:74411"/>
        <dbReference type="ChEBI" id="CHEBI:74418"/>
        <dbReference type="ChEBI" id="CHEBI:456215"/>
        <dbReference type="EC" id="2.3.1.234"/>
    </reaction>
</comment>
<dbReference type="FunFam" id="3.30.420.40:FF:000038">
    <property type="entry name" value="Probable tRNA N6-adenosine threonylcarbamoyltransferase"/>
    <property type="match status" value="1"/>
</dbReference>
<dbReference type="GO" id="GO:0002949">
    <property type="term" value="P:tRNA threonylcarbamoyladenosine modification"/>
    <property type="evidence" value="ECO:0007669"/>
    <property type="project" value="UniProtKB-UniRule"/>
</dbReference>
<evidence type="ECO:0000256" key="11">
    <source>
        <dbReference type="ARBA" id="ARBA00023004"/>
    </source>
</evidence>
<feature type="domain" description="Protein kinase" evidence="19">
    <location>
        <begin position="334"/>
        <end position="540"/>
    </location>
</feature>
<dbReference type="HOGENOM" id="CLU_023208_2_2_2"/>
<evidence type="ECO:0000313" key="21">
    <source>
        <dbReference type="Proteomes" id="UP000002315"/>
    </source>
</evidence>
<evidence type="ECO:0000256" key="8">
    <source>
        <dbReference type="ARBA" id="ARBA00022741"/>
    </source>
</evidence>
<dbReference type="GO" id="GO:0005524">
    <property type="term" value="F:ATP binding"/>
    <property type="evidence" value="ECO:0007669"/>
    <property type="project" value="UniProtKB-UniRule"/>
</dbReference>
<feature type="binding site" evidence="18">
    <location>
        <position position="108"/>
    </location>
    <ligand>
        <name>Fe cation</name>
        <dbReference type="ChEBI" id="CHEBI:24875"/>
    </ligand>
</feature>
<feature type="region of interest" description="Kae1" evidence="18">
    <location>
        <begin position="1"/>
        <end position="325"/>
    </location>
</feature>
<keyword evidence="3 18" id="KW-0963">Cytoplasm</keyword>
<dbReference type="PANTHER" id="PTHR11735">
    <property type="entry name" value="TRNA N6-ADENOSINE THREONYLCARBAMOYLTRANSFERASE"/>
    <property type="match status" value="1"/>
</dbReference>
<keyword evidence="9 18" id="KW-0418">Kinase</keyword>
<dbReference type="GO" id="GO:0008270">
    <property type="term" value="F:zinc ion binding"/>
    <property type="evidence" value="ECO:0007669"/>
    <property type="project" value="InterPro"/>
</dbReference>
<dbReference type="PROSITE" id="PS50011">
    <property type="entry name" value="PROTEIN_KINASE_DOM"/>
    <property type="match status" value="1"/>
</dbReference>
<dbReference type="GO" id="GO:0061711">
    <property type="term" value="F:tRNA N(6)-L-threonylcarbamoyladenine synthase activity"/>
    <property type="evidence" value="ECO:0007669"/>
    <property type="project" value="UniProtKB-EC"/>
</dbReference>
<keyword evidence="8 18" id="KW-0547">Nucleotide-binding</keyword>
<dbReference type="InterPro" id="IPR043129">
    <property type="entry name" value="ATPase_NBD"/>
</dbReference>
<dbReference type="GO" id="GO:0004222">
    <property type="term" value="F:metalloendopeptidase activity"/>
    <property type="evidence" value="ECO:0007669"/>
    <property type="project" value="InterPro"/>
</dbReference>
<evidence type="ECO:0000256" key="14">
    <source>
        <dbReference type="ARBA" id="ARBA00047899"/>
    </source>
</evidence>
<keyword evidence="11 18" id="KW-0408">Iron</keyword>